<accession>A0ABU3X380</accession>
<sequence length="254" mass="27110">MTIQVMGIHGLPIIHAGDDLAALICERTAFEDGDILCIASSVSAKANGQTRNLTEIEPTERAKAIAATAGEDPRFIQVILDASVDVLLESPFILAAVPCGHIGVRAGVDRSNVEDDTATLLPPDPMAAAAGIREDIQRIAARSVAVILTDTCGRAFRRGQTGHAVGWSGVPAIRDFRGDTDLFGHPLTITEEAVVDEVAGFANIVMGESNNGVPAVVVRGLPAWQGHDRLYFRPEEDVMRQALRTFRQNPESAP</sequence>
<keyword evidence="3" id="KW-0547">Nucleotide-binding</keyword>
<keyword evidence="6" id="KW-0342">GTP-binding</keyword>
<dbReference type="InterPro" id="IPR002847">
    <property type="entry name" value="F420-0_gamma-glut_ligase-dom"/>
</dbReference>
<dbReference type="Proteomes" id="UP001281203">
    <property type="component" value="Unassembled WGS sequence"/>
</dbReference>
<organism evidence="9 10">
    <name type="scientific">Methanoculleus caldifontis</name>
    <dbReference type="NCBI Taxonomy" id="2651577"/>
    <lineage>
        <taxon>Archaea</taxon>
        <taxon>Methanobacteriati</taxon>
        <taxon>Methanobacteriota</taxon>
        <taxon>Stenosarchaea group</taxon>
        <taxon>Methanomicrobia</taxon>
        <taxon>Methanomicrobiales</taxon>
        <taxon>Methanomicrobiaceae</taxon>
        <taxon>Methanoculleus</taxon>
    </lineage>
</organism>
<dbReference type="Gene3D" id="3.90.1660.10">
    <property type="entry name" value="CofE-like domain"/>
    <property type="match status" value="1"/>
</dbReference>
<feature type="domain" description="Coenzyme F420:L-glutamate ligase-like" evidence="8">
    <location>
        <begin position="11"/>
        <end position="220"/>
    </location>
</feature>
<name>A0ABU3X380_9EURY</name>
<keyword evidence="7" id="KW-0464">Manganese</keyword>
<protein>
    <submittedName>
        <fullName evidence="9">Coenzyme F420-0:L-glutamate ligase</fullName>
        <ecNumber evidence="9">6.3.2.31</ecNumber>
    </submittedName>
</protein>
<proteinExistence type="predicted"/>
<dbReference type="EC" id="6.3.2.31" evidence="9"/>
<dbReference type="PANTHER" id="PTHR47917:SF1">
    <property type="entry name" value="COENZYME F420:L-GLUTAMATE LIGASE"/>
    <property type="match status" value="1"/>
</dbReference>
<dbReference type="NCBIfam" id="TIGR01916">
    <property type="entry name" value="F420_cofE"/>
    <property type="match status" value="1"/>
</dbReference>
<keyword evidence="4" id="KW-0460">Magnesium</keyword>
<evidence type="ECO:0000256" key="2">
    <source>
        <dbReference type="ARBA" id="ARBA00022723"/>
    </source>
</evidence>
<dbReference type="GO" id="GO:0052618">
    <property type="term" value="F:coenzyme F420-0:L-glutamate ligase activity"/>
    <property type="evidence" value="ECO:0007669"/>
    <property type="project" value="UniProtKB-EC"/>
</dbReference>
<keyword evidence="2" id="KW-0479">Metal-binding</keyword>
<evidence type="ECO:0000313" key="10">
    <source>
        <dbReference type="Proteomes" id="UP001281203"/>
    </source>
</evidence>
<evidence type="ECO:0000313" key="9">
    <source>
        <dbReference type="EMBL" id="MDV2482518.1"/>
    </source>
</evidence>
<evidence type="ECO:0000256" key="3">
    <source>
        <dbReference type="ARBA" id="ARBA00022741"/>
    </source>
</evidence>
<evidence type="ECO:0000256" key="6">
    <source>
        <dbReference type="ARBA" id="ARBA00023134"/>
    </source>
</evidence>
<dbReference type="NCBIfam" id="NF009809">
    <property type="entry name" value="PRK13293.1"/>
    <property type="match status" value="1"/>
</dbReference>
<gene>
    <name evidence="9" type="ORF">F8E02_11010</name>
</gene>
<dbReference type="InterPro" id="IPR008225">
    <property type="entry name" value="F420-0_g-glutamyl_ligase"/>
</dbReference>
<reference evidence="9 10" key="1">
    <citation type="submission" date="2019-10" db="EMBL/GenBank/DDBJ databases">
        <title>Isolation and characterization of Methanoculleus sp. Wushi-C6 from a hot spring well.</title>
        <authorList>
            <person name="Chen S.-C."/>
            <person name="Lan Z.-H."/>
            <person name="You Y.-T."/>
            <person name="Lai M.-C."/>
        </authorList>
    </citation>
    <scope>NUCLEOTIDE SEQUENCE [LARGE SCALE GENOMIC DNA]</scope>
    <source>
        <strain evidence="9 10">Wushi-C6</strain>
    </source>
</reference>
<evidence type="ECO:0000256" key="7">
    <source>
        <dbReference type="ARBA" id="ARBA00023211"/>
    </source>
</evidence>
<evidence type="ECO:0000259" key="8">
    <source>
        <dbReference type="Pfam" id="PF01996"/>
    </source>
</evidence>
<dbReference type="Gene3D" id="3.30.1330.100">
    <property type="entry name" value="CofE-like"/>
    <property type="match status" value="1"/>
</dbReference>
<evidence type="ECO:0000256" key="5">
    <source>
        <dbReference type="ARBA" id="ARBA00022958"/>
    </source>
</evidence>
<comment type="caution">
    <text evidence="9">The sequence shown here is derived from an EMBL/GenBank/DDBJ whole genome shotgun (WGS) entry which is preliminary data.</text>
</comment>
<evidence type="ECO:0000256" key="4">
    <source>
        <dbReference type="ARBA" id="ARBA00022842"/>
    </source>
</evidence>
<keyword evidence="10" id="KW-1185">Reference proteome</keyword>
<dbReference type="EMBL" id="WBKO01000002">
    <property type="protein sequence ID" value="MDV2482518.1"/>
    <property type="molecule type" value="Genomic_DNA"/>
</dbReference>
<keyword evidence="5" id="KW-0630">Potassium</keyword>
<keyword evidence="1 9" id="KW-0436">Ligase</keyword>
<evidence type="ECO:0000256" key="1">
    <source>
        <dbReference type="ARBA" id="ARBA00022598"/>
    </source>
</evidence>
<dbReference type="PANTHER" id="PTHR47917">
    <property type="match status" value="1"/>
</dbReference>
<dbReference type="Pfam" id="PF01996">
    <property type="entry name" value="F420_ligase"/>
    <property type="match status" value="1"/>
</dbReference>
<dbReference type="SUPFAM" id="SSF144010">
    <property type="entry name" value="CofE-like"/>
    <property type="match status" value="1"/>
</dbReference>